<dbReference type="EMBL" id="JAQQPM010000005">
    <property type="protein sequence ID" value="KAK2071999.1"/>
    <property type="molecule type" value="Genomic_DNA"/>
</dbReference>
<evidence type="ECO:0000256" key="5">
    <source>
        <dbReference type="ARBA" id="ARBA00048204"/>
    </source>
</evidence>
<dbReference type="InterPro" id="IPR019438">
    <property type="entry name" value="Q_salvage"/>
</dbReference>
<evidence type="ECO:0000256" key="2">
    <source>
        <dbReference type="ARBA" id="ARBA00035119"/>
    </source>
</evidence>
<keyword evidence="1 6" id="KW-0378">Hydrolase</keyword>
<dbReference type="EC" id="3.2.2.-" evidence="6"/>
<accession>A0AAD9MCG7</accession>
<evidence type="ECO:0000256" key="1">
    <source>
        <dbReference type="ARBA" id="ARBA00022801"/>
    </source>
</evidence>
<evidence type="ECO:0000313" key="7">
    <source>
        <dbReference type="EMBL" id="KAK2071999.1"/>
    </source>
</evidence>
<dbReference type="PANTHER" id="PTHR21314:SF0">
    <property type="entry name" value="QUEUOSINE 5'-PHOSPHATE N-GLYCOSYLASE_HYDROLASE"/>
    <property type="match status" value="1"/>
</dbReference>
<dbReference type="GO" id="GO:0016787">
    <property type="term" value="F:hydrolase activity"/>
    <property type="evidence" value="ECO:0007669"/>
    <property type="project" value="UniProtKB-KW"/>
</dbReference>
<organism evidence="7 8">
    <name type="scientific">Phyllachora maydis</name>
    <dbReference type="NCBI Taxonomy" id="1825666"/>
    <lineage>
        <taxon>Eukaryota</taxon>
        <taxon>Fungi</taxon>
        <taxon>Dikarya</taxon>
        <taxon>Ascomycota</taxon>
        <taxon>Pezizomycotina</taxon>
        <taxon>Sordariomycetes</taxon>
        <taxon>Sordariomycetidae</taxon>
        <taxon>Phyllachorales</taxon>
        <taxon>Phyllachoraceae</taxon>
        <taxon>Phyllachora</taxon>
    </lineage>
</organism>
<reference evidence="7" key="1">
    <citation type="journal article" date="2023" name="Mol. Plant Microbe Interact.">
        <title>Elucidating the Obligate Nature and Biological Capacity of an Invasive Fungal Corn Pathogen.</title>
        <authorList>
            <person name="MacCready J.S."/>
            <person name="Roggenkamp E.M."/>
            <person name="Gdanetz K."/>
            <person name="Chilvers M.I."/>
        </authorList>
    </citation>
    <scope>NUCLEOTIDE SEQUENCE</scope>
    <source>
        <strain evidence="7">PM02</strain>
    </source>
</reference>
<dbReference type="GO" id="GO:0006400">
    <property type="term" value="P:tRNA modification"/>
    <property type="evidence" value="ECO:0007669"/>
    <property type="project" value="TreeGrafter"/>
</dbReference>
<dbReference type="Pfam" id="PF10343">
    <property type="entry name" value="Q_salvage"/>
    <property type="match status" value="1"/>
</dbReference>
<dbReference type="AlphaFoldDB" id="A0AAD9MCG7"/>
<protein>
    <recommendedName>
        <fullName evidence="3 6">Queuosine 5'-phosphate N-glycosylase/hydrolase</fullName>
        <ecNumber evidence="6">3.2.2.-</ecNumber>
    </recommendedName>
    <alternativeName>
        <fullName evidence="4 6">Queuosine-nucleotide N-glycosylase/hydrolase</fullName>
    </alternativeName>
</protein>
<proteinExistence type="inferred from homology"/>
<keyword evidence="8" id="KW-1185">Reference proteome</keyword>
<evidence type="ECO:0000256" key="4">
    <source>
        <dbReference type="ARBA" id="ARBA00035393"/>
    </source>
</evidence>
<comment type="caution">
    <text evidence="7">The sequence shown here is derived from an EMBL/GenBank/DDBJ whole genome shotgun (WGS) entry which is preliminary data.</text>
</comment>
<name>A0AAD9MCG7_9PEZI</name>
<gene>
    <name evidence="7" type="ORF">P8C59_006379</name>
</gene>
<comment type="catalytic activity">
    <reaction evidence="5 6">
        <text>queuosine 5'-phosphate + H2O = queuine + D-ribose 5-phosphate</text>
        <dbReference type="Rhea" id="RHEA:75387"/>
        <dbReference type="ChEBI" id="CHEBI:15377"/>
        <dbReference type="ChEBI" id="CHEBI:17433"/>
        <dbReference type="ChEBI" id="CHEBI:78346"/>
        <dbReference type="ChEBI" id="CHEBI:194371"/>
    </reaction>
    <physiologicalReaction direction="left-to-right" evidence="5 6">
        <dbReference type="Rhea" id="RHEA:75388"/>
    </physiologicalReaction>
</comment>
<evidence type="ECO:0000313" key="8">
    <source>
        <dbReference type="Proteomes" id="UP001217918"/>
    </source>
</evidence>
<comment type="function">
    <text evidence="6">Catalyzes the hydrolysis of queuosine 5'-phosphate, releasing the nucleobase queuine (q). Is required for salvage of queuine from exogenous queuosine (Q) that is imported and then converted to queuosine 5'-phosphate intracellularly.</text>
</comment>
<dbReference type="Proteomes" id="UP001217918">
    <property type="component" value="Unassembled WGS sequence"/>
</dbReference>
<comment type="similarity">
    <text evidence="2 6">Belongs to the QNG1 protein family.</text>
</comment>
<dbReference type="PANTHER" id="PTHR21314">
    <property type="entry name" value="QUEUOSINE 5'-PHOSPHATE N-GLYCOSYLASE_HYDROLASE-RELATED"/>
    <property type="match status" value="1"/>
</dbReference>
<sequence>MSDDEADLDLLALLRQHLAGKPMLNDELETGVLEGAEYVYDNAIDVALDMRSTKNAAATIYAQMQNKNYTTAKWSEPELHPKTKDEATLAFIFTMDLLNFCFWSERPEEERFAIFYRGKKWTGYWSLVAALQRAQDEVR</sequence>
<evidence type="ECO:0000256" key="3">
    <source>
        <dbReference type="ARBA" id="ARBA00035306"/>
    </source>
</evidence>
<evidence type="ECO:0000256" key="6">
    <source>
        <dbReference type="RuleBase" id="RU365002"/>
    </source>
</evidence>